<dbReference type="PROSITE" id="PS50003">
    <property type="entry name" value="PH_DOMAIN"/>
    <property type="match status" value="1"/>
</dbReference>
<dbReference type="Pfam" id="PF00069">
    <property type="entry name" value="Pkinase"/>
    <property type="match status" value="1"/>
</dbReference>
<dbReference type="SUPFAM" id="SSF50729">
    <property type="entry name" value="PH domain-like"/>
    <property type="match status" value="1"/>
</dbReference>
<dbReference type="AlphaFoldDB" id="A0A3R7KXD9"/>
<dbReference type="GeneID" id="40318585"/>
<dbReference type="RefSeq" id="XP_029228002.1">
    <property type="nucleotide sequence ID" value="XM_029371879.1"/>
</dbReference>
<dbReference type="EC" id="2.7.11.-" evidence="8"/>
<dbReference type="GO" id="GO:0005524">
    <property type="term" value="F:ATP binding"/>
    <property type="evidence" value="ECO:0007669"/>
    <property type="project" value="UniProtKB-KW"/>
</dbReference>
<evidence type="ECO:0000259" key="7">
    <source>
        <dbReference type="PROSITE" id="PS50011"/>
    </source>
</evidence>
<dbReference type="PROSITE" id="PS50011">
    <property type="entry name" value="PROTEIN_KINASE_DOM"/>
    <property type="match status" value="1"/>
</dbReference>
<feature type="domain" description="PH" evidence="6">
    <location>
        <begin position="505"/>
        <end position="620"/>
    </location>
</feature>
<dbReference type="InterPro" id="IPR000719">
    <property type="entry name" value="Prot_kinase_dom"/>
</dbReference>
<evidence type="ECO:0000313" key="8">
    <source>
        <dbReference type="EMBL" id="RNF17022.1"/>
    </source>
</evidence>
<evidence type="ECO:0000259" key="6">
    <source>
        <dbReference type="PROSITE" id="PS50003"/>
    </source>
</evidence>
<dbReference type="InterPro" id="IPR001245">
    <property type="entry name" value="Ser-Thr/Tyr_kinase_cat_dom"/>
</dbReference>
<dbReference type="SMART" id="SM00220">
    <property type="entry name" value="S_TKc"/>
    <property type="match status" value="1"/>
</dbReference>
<reference evidence="8 9" key="1">
    <citation type="journal article" date="2018" name="BMC Genomics">
        <title>Genomic comparison of Trypanosoma conorhini and Trypanosoma rangeli to Trypanosoma cruzi strains of high and low virulence.</title>
        <authorList>
            <person name="Bradwell K.R."/>
            <person name="Koparde V.N."/>
            <person name="Matveyev A.V."/>
            <person name="Serrano M.G."/>
            <person name="Alves J.M."/>
            <person name="Parikh H."/>
            <person name="Huang B."/>
            <person name="Lee V."/>
            <person name="Espinosa-Alvarez O."/>
            <person name="Ortiz P.A."/>
            <person name="Costa-Martins A.G."/>
            <person name="Teixeira M.M."/>
            <person name="Buck G.A."/>
        </authorList>
    </citation>
    <scope>NUCLEOTIDE SEQUENCE [LARGE SCALE GENOMIC DNA]</scope>
    <source>
        <strain evidence="8 9">025E</strain>
    </source>
</reference>
<dbReference type="GO" id="GO:0005737">
    <property type="term" value="C:cytoplasm"/>
    <property type="evidence" value="ECO:0007669"/>
    <property type="project" value="UniProtKB-ARBA"/>
</dbReference>
<evidence type="ECO:0000313" key="9">
    <source>
        <dbReference type="Proteomes" id="UP000284403"/>
    </source>
</evidence>
<sequence length="696" mass="77827">MGSQENAEDHCVNPAPLRAHVVQNDKNAHRITNQQLLERCASLFPFYTLPDAHSSPDESPLKVEEAKARERRRSDQLAETLNDAKLPPSLEEGSAAELKLIRPINVGAYGTLFLASKGSMRRNASTTGESDAPSALLSSQQLSLNGFQFPPSQQQQLFAVKFVECERDGEATQRSLRREIECHQSCDFFSILRLYGGFTRRRHPGDPPDPVSNPIIAQVLEMEYANNGDLRQEIRSRVKKGNKFFSVRNALLIFVQVVLAVYYLHNQGIVHRDVKAGNVLLFSNGLVKLGDFGLSKFIPAGENVKVIGSVVGTPQYLAPEIWQRKPYGTKADIFSLGVLLYEIFSLKRPFEGEAPGEIRQRILEETPEIPPHFPSEVATIVRALLEKNPDLRPSALDLLLMPLMRLTLATLLESVVSNGMEYSFRHGRERVNSTYAETSTDKFPQMKGRPSLDCCLSFSERKKVLLDLSCVYRQLLNQAVALSDGASRLKPELSDVNGPVTADSRVLLEGVLHKESSGSWKLRYLCLQWAMLPDVNEETQKLAHPRAIELVLFLRKGSPEKLSKCMSFFIDCFVVTEGYAMDEAKYVFALLTKTGKKIWFQAACEEERQQWISFCLASIHYQHMAEEAFSPVGDSTLFQHIDSTSCFESPRALSVFAADTVPQRCRSGVESNLGKDTQIHLPPGDDTTPPPVFPPE</sequence>
<feature type="region of interest" description="Disordered" evidence="5">
    <location>
        <begin position="51"/>
        <end position="88"/>
    </location>
</feature>
<dbReference type="InterPro" id="IPR008271">
    <property type="entry name" value="Ser/Thr_kinase_AS"/>
</dbReference>
<dbReference type="SUPFAM" id="SSF56112">
    <property type="entry name" value="Protein kinase-like (PK-like)"/>
    <property type="match status" value="1"/>
</dbReference>
<proteinExistence type="predicted"/>
<dbReference type="Proteomes" id="UP000284403">
    <property type="component" value="Unassembled WGS sequence"/>
</dbReference>
<evidence type="ECO:0000256" key="5">
    <source>
        <dbReference type="SAM" id="MobiDB-lite"/>
    </source>
</evidence>
<dbReference type="Pfam" id="PF00169">
    <property type="entry name" value="PH"/>
    <property type="match status" value="1"/>
</dbReference>
<keyword evidence="4" id="KW-0067">ATP-binding</keyword>
<feature type="domain" description="Protein kinase" evidence="7">
    <location>
        <begin position="98"/>
        <end position="404"/>
    </location>
</feature>
<dbReference type="EMBL" id="MKKU01000276">
    <property type="protein sequence ID" value="RNF17022.1"/>
    <property type="molecule type" value="Genomic_DNA"/>
</dbReference>
<keyword evidence="3 8" id="KW-0418">Kinase</keyword>
<evidence type="ECO:0000256" key="1">
    <source>
        <dbReference type="ARBA" id="ARBA00022679"/>
    </source>
</evidence>
<keyword evidence="8" id="KW-0723">Serine/threonine-protein kinase</keyword>
<organism evidence="8 9">
    <name type="scientific">Trypanosoma conorhini</name>
    <dbReference type="NCBI Taxonomy" id="83891"/>
    <lineage>
        <taxon>Eukaryota</taxon>
        <taxon>Discoba</taxon>
        <taxon>Euglenozoa</taxon>
        <taxon>Kinetoplastea</taxon>
        <taxon>Metakinetoplastina</taxon>
        <taxon>Trypanosomatida</taxon>
        <taxon>Trypanosomatidae</taxon>
        <taxon>Trypanosoma</taxon>
    </lineage>
</organism>
<dbReference type="Gene3D" id="2.30.29.30">
    <property type="entry name" value="Pleckstrin-homology domain (PH domain)/Phosphotyrosine-binding domain (PTB)"/>
    <property type="match status" value="1"/>
</dbReference>
<dbReference type="PRINTS" id="PR00109">
    <property type="entry name" value="TYRKINASE"/>
</dbReference>
<evidence type="ECO:0000256" key="4">
    <source>
        <dbReference type="ARBA" id="ARBA00022840"/>
    </source>
</evidence>
<comment type="caution">
    <text evidence="8">The sequence shown here is derived from an EMBL/GenBank/DDBJ whole genome shotgun (WGS) entry which is preliminary data.</text>
</comment>
<feature type="region of interest" description="Disordered" evidence="5">
    <location>
        <begin position="672"/>
        <end position="696"/>
    </location>
</feature>
<keyword evidence="9" id="KW-1185">Reference proteome</keyword>
<dbReference type="InterPro" id="IPR050660">
    <property type="entry name" value="NEK_Ser/Thr_kinase"/>
</dbReference>
<dbReference type="OrthoDB" id="3256376at2759"/>
<dbReference type="PANTHER" id="PTHR43671">
    <property type="entry name" value="SERINE/THREONINE-PROTEIN KINASE NEK"/>
    <property type="match status" value="1"/>
</dbReference>
<name>A0A3R7KXD9_9TRYP</name>
<gene>
    <name evidence="8" type="ORF">Tco025E_04974</name>
</gene>
<dbReference type="CDD" id="cd00821">
    <property type="entry name" value="PH"/>
    <property type="match status" value="1"/>
</dbReference>
<dbReference type="PROSITE" id="PS00108">
    <property type="entry name" value="PROTEIN_KINASE_ST"/>
    <property type="match status" value="1"/>
</dbReference>
<dbReference type="InterPro" id="IPR011009">
    <property type="entry name" value="Kinase-like_dom_sf"/>
</dbReference>
<dbReference type="InterPro" id="IPR011993">
    <property type="entry name" value="PH-like_dom_sf"/>
</dbReference>
<dbReference type="PANTHER" id="PTHR43671:SF41">
    <property type="entry name" value="KINASE, PUTATIVE-RELATED"/>
    <property type="match status" value="1"/>
</dbReference>
<dbReference type="Gene3D" id="1.10.510.10">
    <property type="entry name" value="Transferase(Phosphotransferase) domain 1"/>
    <property type="match status" value="1"/>
</dbReference>
<evidence type="ECO:0000256" key="2">
    <source>
        <dbReference type="ARBA" id="ARBA00022741"/>
    </source>
</evidence>
<protein>
    <submittedName>
        <fullName evidence="8">Putative serine/threonine protein kinase</fullName>
        <ecNumber evidence="8">2.7.11.-</ecNumber>
    </submittedName>
</protein>
<keyword evidence="2" id="KW-0547">Nucleotide-binding</keyword>
<accession>A0A3R7KXD9</accession>
<evidence type="ECO:0000256" key="3">
    <source>
        <dbReference type="ARBA" id="ARBA00022777"/>
    </source>
</evidence>
<dbReference type="GO" id="GO:0004674">
    <property type="term" value="F:protein serine/threonine kinase activity"/>
    <property type="evidence" value="ECO:0007669"/>
    <property type="project" value="UniProtKB-KW"/>
</dbReference>
<keyword evidence="1 8" id="KW-0808">Transferase</keyword>
<dbReference type="SMART" id="SM00233">
    <property type="entry name" value="PH"/>
    <property type="match status" value="1"/>
</dbReference>
<feature type="compositionally biased region" description="Basic and acidic residues" evidence="5">
    <location>
        <begin position="54"/>
        <end position="76"/>
    </location>
</feature>
<dbReference type="InterPro" id="IPR001849">
    <property type="entry name" value="PH_domain"/>
</dbReference>